<protein>
    <submittedName>
        <fullName evidence="1">Uncharacterized protein</fullName>
    </submittedName>
</protein>
<gene>
    <name evidence="1" type="ORF">PGLA2088_LOCUS40205</name>
</gene>
<evidence type="ECO:0000313" key="2">
    <source>
        <dbReference type="Proteomes" id="UP000626109"/>
    </source>
</evidence>
<proteinExistence type="predicted"/>
<reference evidence="1" key="1">
    <citation type="submission" date="2021-02" db="EMBL/GenBank/DDBJ databases">
        <authorList>
            <person name="Dougan E. K."/>
            <person name="Rhodes N."/>
            <person name="Thang M."/>
            <person name="Chan C."/>
        </authorList>
    </citation>
    <scope>NUCLEOTIDE SEQUENCE</scope>
</reference>
<comment type="caution">
    <text evidence="1">The sequence shown here is derived from an EMBL/GenBank/DDBJ whole genome shotgun (WGS) entry which is preliminary data.</text>
</comment>
<dbReference type="AlphaFoldDB" id="A0A813L3K4"/>
<name>A0A813L3K4_POLGL</name>
<accession>A0A813L3K4</accession>
<sequence length="125" mass="14048">MATSYFQKGSGVEYRRSNGEWVFAVISEIVDANGSFFYSLKYDTENYGSPRAMKKQGLHEDQLVAMQVSPRSLRHMQLPCDSLEEEALWHPQPMAPGRLRILDSWSDSCSSARPRSSPAGCHTSC</sequence>
<dbReference type="Proteomes" id="UP000626109">
    <property type="component" value="Unassembled WGS sequence"/>
</dbReference>
<dbReference type="EMBL" id="CAJNNW010033399">
    <property type="protein sequence ID" value="CAE8718673.1"/>
    <property type="molecule type" value="Genomic_DNA"/>
</dbReference>
<organism evidence="1 2">
    <name type="scientific">Polarella glacialis</name>
    <name type="common">Dinoflagellate</name>
    <dbReference type="NCBI Taxonomy" id="89957"/>
    <lineage>
        <taxon>Eukaryota</taxon>
        <taxon>Sar</taxon>
        <taxon>Alveolata</taxon>
        <taxon>Dinophyceae</taxon>
        <taxon>Suessiales</taxon>
        <taxon>Suessiaceae</taxon>
        <taxon>Polarella</taxon>
    </lineage>
</organism>
<evidence type="ECO:0000313" key="1">
    <source>
        <dbReference type="EMBL" id="CAE8718673.1"/>
    </source>
</evidence>